<accession>A0A2P6N3T9</accession>
<dbReference type="AlphaFoldDB" id="A0A2P6N3T9"/>
<dbReference type="GO" id="GO:0005730">
    <property type="term" value="C:nucleolus"/>
    <property type="evidence" value="ECO:0007669"/>
    <property type="project" value="UniProtKB-SubCell"/>
</dbReference>
<comment type="caution">
    <text evidence="7">The sequence shown here is derived from an EMBL/GenBank/DDBJ whole genome shotgun (WGS) entry which is preliminary data.</text>
</comment>
<evidence type="ECO:0000256" key="3">
    <source>
        <dbReference type="ARBA" id="ARBA00022737"/>
    </source>
</evidence>
<dbReference type="EMBL" id="MDYQ01000215">
    <property type="protein sequence ID" value="PRP78603.1"/>
    <property type="molecule type" value="Genomic_DNA"/>
</dbReference>
<dbReference type="OrthoDB" id="10267436at2759"/>
<feature type="domain" description="NLE" evidence="6">
    <location>
        <begin position="15"/>
        <end position="73"/>
    </location>
</feature>
<feature type="repeat" description="WD" evidence="5">
    <location>
        <begin position="150"/>
        <end position="193"/>
    </location>
</feature>
<dbReference type="PRINTS" id="PR00319">
    <property type="entry name" value="GPROTEINB"/>
</dbReference>
<name>A0A2P6N3T9_9EUKA</name>
<dbReference type="Pfam" id="PF08154">
    <property type="entry name" value="NLE"/>
    <property type="match status" value="1"/>
</dbReference>
<dbReference type="InParanoid" id="A0A2P6N3T9"/>
<dbReference type="Pfam" id="PF00400">
    <property type="entry name" value="WD40"/>
    <property type="match status" value="7"/>
</dbReference>
<feature type="repeat" description="WD" evidence="5">
    <location>
        <begin position="406"/>
        <end position="447"/>
    </location>
</feature>
<evidence type="ECO:0000256" key="1">
    <source>
        <dbReference type="ARBA" id="ARBA00004604"/>
    </source>
</evidence>
<dbReference type="FunCoup" id="A0A2P6N3T9">
    <property type="interactions" value="398"/>
</dbReference>
<dbReference type="PROSITE" id="PS50294">
    <property type="entry name" value="WD_REPEATS_REGION"/>
    <property type="match status" value="6"/>
</dbReference>
<reference evidence="7 8" key="1">
    <citation type="journal article" date="2018" name="Genome Biol. Evol.">
        <title>Multiple Roots of Fruiting Body Formation in Amoebozoa.</title>
        <authorList>
            <person name="Hillmann F."/>
            <person name="Forbes G."/>
            <person name="Novohradska S."/>
            <person name="Ferling I."/>
            <person name="Riege K."/>
            <person name="Groth M."/>
            <person name="Westermann M."/>
            <person name="Marz M."/>
            <person name="Spaller T."/>
            <person name="Winckler T."/>
            <person name="Schaap P."/>
            <person name="Glockner G."/>
        </authorList>
    </citation>
    <scope>NUCLEOTIDE SEQUENCE [LARGE SCALE GENOMIC DNA]</scope>
    <source>
        <strain evidence="7 8">Jena</strain>
    </source>
</reference>
<keyword evidence="2 5" id="KW-0853">WD repeat</keyword>
<dbReference type="FunFam" id="2.130.10.10:FF:000464">
    <property type="entry name" value="Ribosome assembly protein 4"/>
    <property type="match status" value="1"/>
</dbReference>
<evidence type="ECO:0000256" key="2">
    <source>
        <dbReference type="ARBA" id="ARBA00022574"/>
    </source>
</evidence>
<dbReference type="SMART" id="SM00320">
    <property type="entry name" value="WD40"/>
    <property type="match status" value="8"/>
</dbReference>
<dbReference type="STRING" id="1890364.A0A2P6N3T9"/>
<dbReference type="InterPro" id="IPR001680">
    <property type="entry name" value="WD40_rpt"/>
</dbReference>
<keyword evidence="4" id="KW-0539">Nucleus</keyword>
<proteinExistence type="predicted"/>
<dbReference type="PANTHER" id="PTHR19848:SF0">
    <property type="entry name" value="NOTCHLESS PROTEIN HOMOLOG 1"/>
    <property type="match status" value="1"/>
</dbReference>
<dbReference type="InterPro" id="IPR015943">
    <property type="entry name" value="WD40/YVTN_repeat-like_dom_sf"/>
</dbReference>
<feature type="repeat" description="WD" evidence="5">
    <location>
        <begin position="242"/>
        <end position="282"/>
    </location>
</feature>
<dbReference type="InterPro" id="IPR001632">
    <property type="entry name" value="WD40_G-protein_beta-like"/>
</dbReference>
<dbReference type="InterPro" id="IPR020472">
    <property type="entry name" value="WD40_PAC1"/>
</dbReference>
<sequence length="481" mass="53432">MWIIPEEKEEDMTTVIAQFRSWEGEDTGTQLELPTNASTTQLESLINHLLSNEEKLPYSFFVNDNEITGDLAGTIAETKVSTEEVLYIRYQPQAVFRVRSVTRCSNTIEGHNDAVLCVSFSPDGTQLATASGDTTVRLWDVDSNLPQHTCKGHKNWVLYVSWSPDGTKLASGGAGMDKEIRLWDPKTGEQIGQALSSHKQYVTAIAWEPLHQNPDCTRLASASKDGSVKIWDIVLGRVIHSLTSHTMSVTCIRWGGAGLIYSGSQDRTIKVWEASSGKLVRTLDGHGHWVNTLALNTDYVIRTGQYDHTGSVASDKTERQKRAQKRYDEVVATTGGSERLCSGSDDHTLFLWDPENNKKPVLRMTGHQQVVNVVVFSPDGRMLASASFDKSIKLWNAANGNFVGTMRGHVEAVYQVCWSSDSRLICSGSKDSTLKVWDVRTKKLKQDLPGHADQVFSVDWSPDGQRVASGSKDKTIKIWRN</sequence>
<keyword evidence="8" id="KW-1185">Reference proteome</keyword>
<evidence type="ECO:0000256" key="4">
    <source>
        <dbReference type="ARBA" id="ARBA00023242"/>
    </source>
</evidence>
<evidence type="ECO:0000256" key="5">
    <source>
        <dbReference type="PROSITE-ProRule" id="PRU00221"/>
    </source>
</evidence>
<evidence type="ECO:0000313" key="7">
    <source>
        <dbReference type="EMBL" id="PRP78603.1"/>
    </source>
</evidence>
<keyword evidence="3" id="KW-0677">Repeat</keyword>
<comment type="subcellular location">
    <subcellularLocation>
        <location evidence="1">Nucleus</location>
        <location evidence="1">Nucleolus</location>
    </subcellularLocation>
</comment>
<organism evidence="7 8">
    <name type="scientific">Planoprotostelium fungivorum</name>
    <dbReference type="NCBI Taxonomy" id="1890364"/>
    <lineage>
        <taxon>Eukaryota</taxon>
        <taxon>Amoebozoa</taxon>
        <taxon>Evosea</taxon>
        <taxon>Variosea</taxon>
        <taxon>Cavosteliida</taxon>
        <taxon>Cavosteliaceae</taxon>
        <taxon>Planoprotostelium</taxon>
    </lineage>
</organism>
<dbReference type="PANTHER" id="PTHR19848">
    <property type="entry name" value="WD40 REPEAT PROTEIN"/>
    <property type="match status" value="1"/>
</dbReference>
<dbReference type="Gene3D" id="2.130.10.10">
    <property type="entry name" value="YVTN repeat-like/Quinoprotein amine dehydrogenase"/>
    <property type="match status" value="1"/>
</dbReference>
<dbReference type="InterPro" id="IPR036322">
    <property type="entry name" value="WD40_repeat_dom_sf"/>
</dbReference>
<feature type="repeat" description="WD" evidence="5">
    <location>
        <begin position="364"/>
        <end position="405"/>
    </location>
</feature>
<feature type="repeat" description="WD" evidence="5">
    <location>
        <begin position="195"/>
        <end position="241"/>
    </location>
</feature>
<dbReference type="PROSITE" id="PS00678">
    <property type="entry name" value="WD_REPEATS_1"/>
    <property type="match status" value="4"/>
</dbReference>
<evidence type="ECO:0000313" key="8">
    <source>
        <dbReference type="Proteomes" id="UP000241769"/>
    </source>
</evidence>
<dbReference type="InterPro" id="IPR012972">
    <property type="entry name" value="NLE"/>
</dbReference>
<feature type="repeat" description="WD" evidence="5">
    <location>
        <begin position="108"/>
        <end position="149"/>
    </location>
</feature>
<protein>
    <recommendedName>
        <fullName evidence="6">NLE domain-containing protein</fullName>
    </recommendedName>
</protein>
<dbReference type="CDD" id="cd00200">
    <property type="entry name" value="WD40"/>
    <property type="match status" value="1"/>
</dbReference>
<gene>
    <name evidence="7" type="ORF">PROFUN_13552</name>
</gene>
<dbReference type="GO" id="GO:0000027">
    <property type="term" value="P:ribosomal large subunit assembly"/>
    <property type="evidence" value="ECO:0007669"/>
    <property type="project" value="TreeGrafter"/>
</dbReference>
<dbReference type="InterPro" id="IPR019775">
    <property type="entry name" value="WD40_repeat_CS"/>
</dbReference>
<feature type="repeat" description="WD" evidence="5">
    <location>
        <begin position="448"/>
        <end position="481"/>
    </location>
</feature>
<dbReference type="Proteomes" id="UP000241769">
    <property type="component" value="Unassembled WGS sequence"/>
</dbReference>
<dbReference type="PRINTS" id="PR00320">
    <property type="entry name" value="GPROTEINBRPT"/>
</dbReference>
<dbReference type="PROSITE" id="PS50082">
    <property type="entry name" value="WD_REPEATS_2"/>
    <property type="match status" value="7"/>
</dbReference>
<evidence type="ECO:0000259" key="6">
    <source>
        <dbReference type="Pfam" id="PF08154"/>
    </source>
</evidence>
<dbReference type="SUPFAM" id="SSF50978">
    <property type="entry name" value="WD40 repeat-like"/>
    <property type="match status" value="1"/>
</dbReference>